<dbReference type="RefSeq" id="WP_071309332.1">
    <property type="nucleotide sequence ID" value="NZ_MLQR01000024.1"/>
</dbReference>
<comment type="caution">
    <text evidence="10">The sequence shown here is derived from an EMBL/GenBank/DDBJ whole genome shotgun (WGS) entry which is preliminary data.</text>
</comment>
<dbReference type="InterPro" id="IPR013525">
    <property type="entry name" value="ABC2_TM"/>
</dbReference>
<keyword evidence="4" id="KW-1003">Cell membrane</keyword>
<feature type="domain" description="ABC transmembrane type-2" evidence="9">
    <location>
        <begin position="101"/>
        <end position="337"/>
    </location>
</feature>
<evidence type="ECO:0000256" key="6">
    <source>
        <dbReference type="ARBA" id="ARBA00022989"/>
    </source>
</evidence>
<feature type="transmembrane region" description="Helical" evidence="8">
    <location>
        <begin position="147"/>
        <end position="169"/>
    </location>
</feature>
<evidence type="ECO:0000256" key="2">
    <source>
        <dbReference type="ARBA" id="ARBA00007783"/>
    </source>
</evidence>
<dbReference type="AlphaFoldDB" id="A0A1S2LRD1"/>
<name>A0A1S2LRD1_9BACI</name>
<accession>A0A1S2LRD1</accession>
<evidence type="ECO:0000256" key="7">
    <source>
        <dbReference type="ARBA" id="ARBA00023136"/>
    </source>
</evidence>
<dbReference type="Proteomes" id="UP000179524">
    <property type="component" value="Unassembled WGS sequence"/>
</dbReference>
<evidence type="ECO:0000256" key="5">
    <source>
        <dbReference type="ARBA" id="ARBA00022692"/>
    </source>
</evidence>
<sequence>MKVKALVIRIIRQFIRDRRTIAMIIIAPMFILWLVSLVFAGEKYEPTVGFVGGDERIAKKFENAVMFNEEKGALTALINTEIDGYLVIQESSPTIVIEGTDPAINNAVIHMVQIAIQSLQNSHVENQPKPEIVYYYGSEDMSTFDNIGPFLIGFFVFFFVFIIAGVSFLRERTSGTLEKLLSTPLKRWEIVIGYVLGFGVFTTIQSTIIVFFSIKILGMTMIGSIWLVLLVTLILSITALTLGTLLSAFAKTELQMIQFIPIVIVPQVFFSGLFNVDTMVPWLKSLSIIMPLTYGGEAMRDIMLRGKGLSDIVFNLTILMLCSIGFMILNNLALKKHRKI</sequence>
<proteinExistence type="inferred from homology"/>
<keyword evidence="3" id="KW-0813">Transport</keyword>
<evidence type="ECO:0000256" key="3">
    <source>
        <dbReference type="ARBA" id="ARBA00022448"/>
    </source>
</evidence>
<gene>
    <name evidence="10" type="ORF">BKP37_09325</name>
</gene>
<feature type="transmembrane region" description="Helical" evidence="8">
    <location>
        <begin position="226"/>
        <end position="249"/>
    </location>
</feature>
<evidence type="ECO:0000256" key="4">
    <source>
        <dbReference type="ARBA" id="ARBA00022475"/>
    </source>
</evidence>
<dbReference type="InterPro" id="IPR047817">
    <property type="entry name" value="ABC2_TM_bact-type"/>
</dbReference>
<dbReference type="Pfam" id="PF12698">
    <property type="entry name" value="ABC2_membrane_3"/>
    <property type="match status" value="1"/>
</dbReference>
<feature type="transmembrane region" description="Helical" evidence="8">
    <location>
        <begin position="190"/>
        <end position="214"/>
    </location>
</feature>
<comment type="similarity">
    <text evidence="2">Belongs to the ABC-2 integral membrane protein family.</text>
</comment>
<dbReference type="InterPro" id="IPR051449">
    <property type="entry name" value="ABC-2_transporter_component"/>
</dbReference>
<dbReference type="PANTHER" id="PTHR30294">
    <property type="entry name" value="MEMBRANE COMPONENT OF ABC TRANSPORTER YHHJ-RELATED"/>
    <property type="match status" value="1"/>
</dbReference>
<feature type="transmembrane region" description="Helical" evidence="8">
    <location>
        <begin position="256"/>
        <end position="276"/>
    </location>
</feature>
<dbReference type="PROSITE" id="PS51012">
    <property type="entry name" value="ABC_TM2"/>
    <property type="match status" value="1"/>
</dbReference>
<evidence type="ECO:0000256" key="8">
    <source>
        <dbReference type="SAM" id="Phobius"/>
    </source>
</evidence>
<keyword evidence="11" id="KW-1185">Reference proteome</keyword>
<keyword evidence="6 8" id="KW-1133">Transmembrane helix</keyword>
<feature type="transmembrane region" description="Helical" evidence="8">
    <location>
        <begin position="21"/>
        <end position="40"/>
    </location>
</feature>
<dbReference type="GO" id="GO:0140359">
    <property type="term" value="F:ABC-type transporter activity"/>
    <property type="evidence" value="ECO:0007669"/>
    <property type="project" value="InterPro"/>
</dbReference>
<keyword evidence="7 8" id="KW-0472">Membrane</keyword>
<organism evidence="10 11">
    <name type="scientific">Anaerobacillus alkalilacustris</name>
    <dbReference type="NCBI Taxonomy" id="393763"/>
    <lineage>
        <taxon>Bacteria</taxon>
        <taxon>Bacillati</taxon>
        <taxon>Bacillota</taxon>
        <taxon>Bacilli</taxon>
        <taxon>Bacillales</taxon>
        <taxon>Bacillaceae</taxon>
        <taxon>Anaerobacillus</taxon>
    </lineage>
</organism>
<evidence type="ECO:0000259" key="9">
    <source>
        <dbReference type="PROSITE" id="PS51012"/>
    </source>
</evidence>
<dbReference type="OrthoDB" id="9776218at2"/>
<dbReference type="GO" id="GO:0005886">
    <property type="term" value="C:plasma membrane"/>
    <property type="evidence" value="ECO:0007669"/>
    <property type="project" value="UniProtKB-SubCell"/>
</dbReference>
<protein>
    <submittedName>
        <fullName evidence="10">ABC transporter permease</fullName>
    </submittedName>
</protein>
<dbReference type="EMBL" id="MLQR01000024">
    <property type="protein sequence ID" value="OIJ13945.1"/>
    <property type="molecule type" value="Genomic_DNA"/>
</dbReference>
<evidence type="ECO:0000313" key="11">
    <source>
        <dbReference type="Proteomes" id="UP000179524"/>
    </source>
</evidence>
<feature type="transmembrane region" description="Helical" evidence="8">
    <location>
        <begin position="312"/>
        <end position="334"/>
    </location>
</feature>
<reference evidence="10 11" key="1">
    <citation type="submission" date="2016-10" db="EMBL/GenBank/DDBJ databases">
        <title>Draft genome sequences of four alkaliphilic bacteria belonging to the Anaerobacillus genus.</title>
        <authorList>
            <person name="Bassil N.M."/>
            <person name="Lloyd J.R."/>
        </authorList>
    </citation>
    <scope>NUCLEOTIDE SEQUENCE [LARGE SCALE GENOMIC DNA]</scope>
    <source>
        <strain evidence="10 11">DSM 18345</strain>
    </source>
</reference>
<comment type="subcellular location">
    <subcellularLocation>
        <location evidence="1">Cell membrane</location>
        <topology evidence="1">Multi-pass membrane protein</topology>
    </subcellularLocation>
</comment>
<dbReference type="PANTHER" id="PTHR30294:SF38">
    <property type="entry name" value="TRANSPORT PERMEASE PROTEIN"/>
    <property type="match status" value="1"/>
</dbReference>
<evidence type="ECO:0000256" key="1">
    <source>
        <dbReference type="ARBA" id="ARBA00004651"/>
    </source>
</evidence>
<evidence type="ECO:0000313" key="10">
    <source>
        <dbReference type="EMBL" id="OIJ13945.1"/>
    </source>
</evidence>
<keyword evidence="5 8" id="KW-0812">Transmembrane</keyword>